<comment type="caution">
    <text evidence="2">The sequence shown here is derived from an EMBL/GenBank/DDBJ whole genome shotgun (WGS) entry which is preliminary data.</text>
</comment>
<keyword evidence="3" id="KW-1185">Reference proteome</keyword>
<dbReference type="OrthoDB" id="7420194at2759"/>
<protein>
    <submittedName>
        <fullName evidence="2">Uncharacterized protein</fullName>
    </submittedName>
</protein>
<dbReference type="AlphaFoldDB" id="A0A4C1Y247"/>
<organism evidence="2 3">
    <name type="scientific">Eumeta variegata</name>
    <name type="common">Bagworm moth</name>
    <name type="synonym">Eumeta japonica</name>
    <dbReference type="NCBI Taxonomy" id="151549"/>
    <lineage>
        <taxon>Eukaryota</taxon>
        <taxon>Metazoa</taxon>
        <taxon>Ecdysozoa</taxon>
        <taxon>Arthropoda</taxon>
        <taxon>Hexapoda</taxon>
        <taxon>Insecta</taxon>
        <taxon>Pterygota</taxon>
        <taxon>Neoptera</taxon>
        <taxon>Endopterygota</taxon>
        <taxon>Lepidoptera</taxon>
        <taxon>Glossata</taxon>
        <taxon>Ditrysia</taxon>
        <taxon>Tineoidea</taxon>
        <taxon>Psychidae</taxon>
        <taxon>Oiketicinae</taxon>
        <taxon>Eumeta</taxon>
    </lineage>
</organism>
<reference evidence="2 3" key="1">
    <citation type="journal article" date="2019" name="Commun. Biol.">
        <title>The bagworm genome reveals a unique fibroin gene that provides high tensile strength.</title>
        <authorList>
            <person name="Kono N."/>
            <person name="Nakamura H."/>
            <person name="Ohtoshi R."/>
            <person name="Tomita M."/>
            <person name="Numata K."/>
            <person name="Arakawa K."/>
        </authorList>
    </citation>
    <scope>NUCLEOTIDE SEQUENCE [LARGE SCALE GENOMIC DNA]</scope>
</reference>
<evidence type="ECO:0000313" key="2">
    <source>
        <dbReference type="EMBL" id="GBP70301.1"/>
    </source>
</evidence>
<sequence>MKRNNPKVPTDPKTAPMRAQKGEVDPPAPFPVKQLRDYYANAFSEFIALTSATLKVRKATCDGILRMHLSKSETRLTAALENAGAAVYDNTLKQY</sequence>
<gene>
    <name evidence="2" type="ORF">EVAR_52320_1</name>
</gene>
<evidence type="ECO:0000256" key="1">
    <source>
        <dbReference type="SAM" id="MobiDB-lite"/>
    </source>
</evidence>
<name>A0A4C1Y247_EUMVA</name>
<feature type="region of interest" description="Disordered" evidence="1">
    <location>
        <begin position="1"/>
        <end position="29"/>
    </location>
</feature>
<accession>A0A4C1Y247</accession>
<proteinExistence type="predicted"/>
<evidence type="ECO:0000313" key="3">
    <source>
        <dbReference type="Proteomes" id="UP000299102"/>
    </source>
</evidence>
<dbReference type="Proteomes" id="UP000299102">
    <property type="component" value="Unassembled WGS sequence"/>
</dbReference>
<dbReference type="EMBL" id="BGZK01001069">
    <property type="protein sequence ID" value="GBP70301.1"/>
    <property type="molecule type" value="Genomic_DNA"/>
</dbReference>